<evidence type="ECO:0000313" key="2">
    <source>
        <dbReference type="EMBL" id="AUI67547.1"/>
    </source>
</evidence>
<accession>A0A2N9YAP4</accession>
<dbReference type="OrthoDB" id="5624722at2"/>
<organism evidence="2 3">
    <name type="scientific">Beggiatoa leptomitoformis</name>
    <dbReference type="NCBI Taxonomy" id="288004"/>
    <lineage>
        <taxon>Bacteria</taxon>
        <taxon>Pseudomonadati</taxon>
        <taxon>Pseudomonadota</taxon>
        <taxon>Gammaproteobacteria</taxon>
        <taxon>Thiotrichales</taxon>
        <taxon>Thiotrichaceae</taxon>
        <taxon>Beggiatoa</taxon>
    </lineage>
</organism>
<evidence type="ECO:0000259" key="1">
    <source>
        <dbReference type="Pfam" id="PF03886"/>
    </source>
</evidence>
<dbReference type="PROSITE" id="PS51257">
    <property type="entry name" value="PROKAR_LIPOPROTEIN"/>
    <property type="match status" value="1"/>
</dbReference>
<dbReference type="RefSeq" id="WP_062149484.1">
    <property type="nucleotide sequence ID" value="NZ_CP012373.2"/>
</dbReference>
<name>A0A2N9YAP4_9GAMM</name>
<sequence>MNRLTGIILASLLLLTACNPLRKEELPVQNYFFDLPITATTINKAGKTLLVSMPQAASGFDRVEQTYIRIPSVLETYSRSQWIDTPARMLLPLLVNQLESTGKFGAILSVTTASVLGEYRLDTEILRIQQEFTTPTNQVRFILRAQLLDMQAQQIVATRIFEATAPTDSDDAAGGAKAINHAVATVLQDLTDFVLAHIQ</sequence>
<feature type="domain" description="ABC-type transport auxiliary lipoprotein component" evidence="1">
    <location>
        <begin position="39"/>
        <end position="189"/>
    </location>
</feature>
<dbReference type="SUPFAM" id="SSF159594">
    <property type="entry name" value="XCC0632-like"/>
    <property type="match status" value="1"/>
</dbReference>
<reference evidence="3" key="1">
    <citation type="submission" date="2016-12" db="EMBL/GenBank/DDBJ databases">
        <title>Complete Genome Sequence of Beggiatoa leptomitiformis D-401.</title>
        <authorList>
            <person name="Fomenkov A."/>
            <person name="Vincze T."/>
            <person name="Grabovich M."/>
            <person name="Anton B.P."/>
            <person name="Dubinina G."/>
            <person name="Orlova M."/>
            <person name="Belousova E."/>
            <person name="Roberts R.J."/>
        </authorList>
    </citation>
    <scope>NUCLEOTIDE SEQUENCE [LARGE SCALE GENOMIC DNA]</scope>
    <source>
        <strain evidence="3">D-401</strain>
    </source>
</reference>
<dbReference type="Proteomes" id="UP000234271">
    <property type="component" value="Chromosome"/>
</dbReference>
<protein>
    <recommendedName>
        <fullName evidence="1">ABC-type transport auxiliary lipoprotein component domain-containing protein</fullName>
    </recommendedName>
</protein>
<dbReference type="EMBL" id="CP018889">
    <property type="protein sequence ID" value="AUI67547.1"/>
    <property type="molecule type" value="Genomic_DNA"/>
</dbReference>
<dbReference type="AlphaFoldDB" id="A0A2N9YAP4"/>
<keyword evidence="3" id="KW-1185">Reference proteome</keyword>
<dbReference type="Gene3D" id="3.40.50.10610">
    <property type="entry name" value="ABC-type transport auxiliary lipoprotein component"/>
    <property type="match status" value="1"/>
</dbReference>
<dbReference type="InterPro" id="IPR005586">
    <property type="entry name" value="ABC_trans_aux"/>
</dbReference>
<proteinExistence type="predicted"/>
<evidence type="ECO:0000313" key="3">
    <source>
        <dbReference type="Proteomes" id="UP000234271"/>
    </source>
</evidence>
<dbReference type="Pfam" id="PF03886">
    <property type="entry name" value="ABC_trans_aux"/>
    <property type="match status" value="1"/>
</dbReference>
<gene>
    <name evidence="2" type="ORF">BLE401_01780</name>
</gene>